<protein>
    <submittedName>
        <fullName evidence="1">Uncharacterized protein</fullName>
    </submittedName>
</protein>
<sequence length="63" mass="7083">MDKSVAALVKDVGSQDRNARYDAYMELLSMTNGKVDWAYVVWDDLKADLSHPDNHSRSIAAQL</sequence>
<evidence type="ECO:0000313" key="1">
    <source>
        <dbReference type="EMBL" id="SEO98065.1"/>
    </source>
</evidence>
<evidence type="ECO:0000313" key="2">
    <source>
        <dbReference type="Proteomes" id="UP000198809"/>
    </source>
</evidence>
<proteinExistence type="predicted"/>
<name>A0A1H8U4I7_9BACL</name>
<dbReference type="AlphaFoldDB" id="A0A1H8U4I7"/>
<reference evidence="1 2" key="1">
    <citation type="submission" date="2016-10" db="EMBL/GenBank/DDBJ databases">
        <authorList>
            <person name="de Groot N.N."/>
        </authorList>
    </citation>
    <scope>NUCLEOTIDE SEQUENCE [LARGE SCALE GENOMIC DNA]</scope>
    <source>
        <strain evidence="1 2">CGMCC 1.10238</strain>
    </source>
</reference>
<organism evidence="1 2">
    <name type="scientific">Paenibacillus sophorae</name>
    <dbReference type="NCBI Taxonomy" id="1333845"/>
    <lineage>
        <taxon>Bacteria</taxon>
        <taxon>Bacillati</taxon>
        <taxon>Bacillota</taxon>
        <taxon>Bacilli</taxon>
        <taxon>Bacillales</taxon>
        <taxon>Paenibacillaceae</taxon>
        <taxon>Paenibacillus</taxon>
    </lineage>
</organism>
<dbReference type="Proteomes" id="UP000198809">
    <property type="component" value="Unassembled WGS sequence"/>
</dbReference>
<dbReference type="STRING" id="1333845.SAMN04487895_11628"/>
<accession>A0A1H8U4I7</accession>
<dbReference type="EMBL" id="FODH01000016">
    <property type="protein sequence ID" value="SEO98065.1"/>
    <property type="molecule type" value="Genomic_DNA"/>
</dbReference>
<gene>
    <name evidence="1" type="ORF">SAMN04487895_11628</name>
</gene>
<dbReference type="RefSeq" id="WP_036598817.1">
    <property type="nucleotide sequence ID" value="NZ_CP076607.1"/>
</dbReference>